<protein>
    <submittedName>
        <fullName evidence="1">Uncharacterized protein</fullName>
    </submittedName>
</protein>
<evidence type="ECO:0000313" key="1">
    <source>
        <dbReference type="EMBL" id="UXE62978.1"/>
    </source>
</evidence>
<name>A0A977KZW9_9CYAN</name>
<gene>
    <name evidence="1" type="ORF">KA717_10005</name>
</gene>
<dbReference type="AlphaFoldDB" id="A0A977KZW9"/>
<reference evidence="1" key="1">
    <citation type="submission" date="2021-04" db="EMBL/GenBank/DDBJ databases">
        <title>Genome sequence of Woronichinia naegeliana from Washington state freshwater lake bloom.</title>
        <authorList>
            <person name="Dreher T.W."/>
        </authorList>
    </citation>
    <scope>NUCLEOTIDE SEQUENCE</scope>
    <source>
        <strain evidence="1">WA131</strain>
    </source>
</reference>
<organism evidence="1">
    <name type="scientific">Woronichinia naegeliana WA131</name>
    <dbReference type="NCBI Taxonomy" id="2824559"/>
    <lineage>
        <taxon>Bacteria</taxon>
        <taxon>Bacillati</taxon>
        <taxon>Cyanobacteriota</taxon>
        <taxon>Cyanophyceae</taxon>
        <taxon>Synechococcales</taxon>
        <taxon>Coelosphaeriaceae</taxon>
        <taxon>Woronichinia</taxon>
    </lineage>
</organism>
<dbReference type="Proteomes" id="UP001065613">
    <property type="component" value="Chromosome"/>
</dbReference>
<dbReference type="KEGG" id="wna:KA717_10005"/>
<sequence length="260" mass="27111">MANNFIWIDATTLNGTLWDNGTLSSATPITQIGTLTLSGSSDKFLNTQLNNTGTIVENDFRLFFNDGAILNNSNNYELQQGEIRNSTSSIGTFNNSGTFKKTTTGTGSIRVAFNNTGTVNVESGTLNLTGGGVSNGGNFNLTSGRTLGFGGGVYTLNNGAKINGNGNLTLSSGTLDVKLAGGTDIANTVLFTLSDGTFQVDGNWNLLTTNNWNGGTLKSSGIITNSGTLTLGGSSDKFLNTQLNNTGTIVENDFRLGSPE</sequence>
<accession>A0A977KZW9</accession>
<dbReference type="EMBL" id="CP073041">
    <property type="protein sequence ID" value="UXE62978.1"/>
    <property type="molecule type" value="Genomic_DNA"/>
</dbReference>
<proteinExistence type="predicted"/>